<dbReference type="Gene3D" id="2.50.20.20">
    <property type="match status" value="1"/>
</dbReference>
<evidence type="ECO:0000313" key="2">
    <source>
        <dbReference type="EMBL" id="MEJ2868933.1"/>
    </source>
</evidence>
<proteinExistence type="predicted"/>
<keyword evidence="3" id="KW-1185">Reference proteome</keyword>
<dbReference type="InterPro" id="IPR029046">
    <property type="entry name" value="LolA/LolB/LppX"/>
</dbReference>
<accession>A0ABU8MPR9</accession>
<keyword evidence="1" id="KW-0732">Signal</keyword>
<feature type="signal peptide" evidence="1">
    <location>
        <begin position="1"/>
        <end position="22"/>
    </location>
</feature>
<evidence type="ECO:0000256" key="1">
    <source>
        <dbReference type="SAM" id="SignalP"/>
    </source>
</evidence>
<feature type="chain" id="PRO_5046159552" description="LppX_LprAFG lipoprotein" evidence="1">
    <location>
        <begin position="23"/>
        <end position="276"/>
    </location>
</feature>
<comment type="caution">
    <text evidence="2">The sequence shown here is derived from an EMBL/GenBank/DDBJ whole genome shotgun (WGS) entry which is preliminary data.</text>
</comment>
<dbReference type="RefSeq" id="WP_337695515.1">
    <property type="nucleotide sequence ID" value="NZ_JBBEGN010000006.1"/>
</dbReference>
<dbReference type="SUPFAM" id="SSF89392">
    <property type="entry name" value="Prokaryotic lipoproteins and lipoprotein localization factors"/>
    <property type="match status" value="1"/>
</dbReference>
<dbReference type="Proteomes" id="UP001385809">
    <property type="component" value="Unassembled WGS sequence"/>
</dbReference>
<reference evidence="2 3" key="1">
    <citation type="submission" date="2024-03" db="EMBL/GenBank/DDBJ databases">
        <title>Actinomycetospora sp. OC33-EN08, a novel actinomycete isolated from wild orchid (Aerides multiflora).</title>
        <authorList>
            <person name="Suriyachadkun C."/>
        </authorList>
    </citation>
    <scope>NUCLEOTIDE SEQUENCE [LARGE SCALE GENOMIC DNA]</scope>
    <source>
        <strain evidence="2 3">OC33-EN08</strain>
    </source>
</reference>
<gene>
    <name evidence="2" type="ORF">WCD74_14265</name>
</gene>
<name>A0ABU8MPR9_9PSEU</name>
<protein>
    <recommendedName>
        <fullName evidence="4">LppX_LprAFG lipoprotein</fullName>
    </recommendedName>
</protein>
<dbReference type="EMBL" id="JBBEGN010000006">
    <property type="protein sequence ID" value="MEJ2868933.1"/>
    <property type="molecule type" value="Genomic_DNA"/>
</dbReference>
<dbReference type="PROSITE" id="PS51257">
    <property type="entry name" value="PROKAR_LIPOPROTEIN"/>
    <property type="match status" value="1"/>
</dbReference>
<evidence type="ECO:0000313" key="3">
    <source>
        <dbReference type="Proteomes" id="UP001385809"/>
    </source>
</evidence>
<evidence type="ECO:0008006" key="4">
    <source>
        <dbReference type="Google" id="ProtNLM"/>
    </source>
</evidence>
<organism evidence="2 3">
    <name type="scientific">Actinomycetospora aurantiaca</name>
    <dbReference type="NCBI Taxonomy" id="3129233"/>
    <lineage>
        <taxon>Bacteria</taxon>
        <taxon>Bacillati</taxon>
        <taxon>Actinomycetota</taxon>
        <taxon>Actinomycetes</taxon>
        <taxon>Pseudonocardiales</taxon>
        <taxon>Pseudonocardiaceae</taxon>
        <taxon>Actinomycetospora</taxon>
    </lineage>
</organism>
<sequence>MIHRLLPVLLLAVVLAGCGTSATDGGDAPASPVERVREAITTTAAAGPSRVTLGGQTAAAGQATPLQGSGVLDPRAQTADLTLQVPSLGDVRVVFTGGRLDAQLPPAAAGLIGAFAGGKPWVSMDVDRLARSNYGTLLGVGTAQNPARQLAYLEGLRDDVREIGPDPVGGAPATHYTGVVDLDRVPAAQDPAARPALDRLKAQLGTATLPVDVWVGPDGKLVQVAQTVTAPPQPGAPTPPTSATTRLAFTQVGGAPAVVGPAPDQVADLSALLPAS</sequence>